<reference evidence="2" key="1">
    <citation type="submission" date="2021-02" db="EMBL/GenBank/DDBJ databases">
        <authorList>
            <person name="Dougan E. K."/>
            <person name="Rhodes N."/>
            <person name="Thang M."/>
            <person name="Chan C."/>
        </authorList>
    </citation>
    <scope>NUCLEOTIDE SEQUENCE</scope>
</reference>
<feature type="region of interest" description="Disordered" evidence="1">
    <location>
        <begin position="115"/>
        <end position="146"/>
    </location>
</feature>
<evidence type="ECO:0000256" key="1">
    <source>
        <dbReference type="SAM" id="MobiDB-lite"/>
    </source>
</evidence>
<name>A0A812TYK4_SYMPI</name>
<evidence type="ECO:0000313" key="2">
    <source>
        <dbReference type="EMBL" id="CAE7544128.1"/>
    </source>
</evidence>
<evidence type="ECO:0000313" key="3">
    <source>
        <dbReference type="Proteomes" id="UP000649617"/>
    </source>
</evidence>
<protein>
    <submittedName>
        <fullName evidence="2">Uncharacterized protein</fullName>
    </submittedName>
</protein>
<dbReference type="EMBL" id="CAJNIZ010033334">
    <property type="protein sequence ID" value="CAE7544128.1"/>
    <property type="molecule type" value="Genomic_DNA"/>
</dbReference>
<feature type="region of interest" description="Disordered" evidence="1">
    <location>
        <begin position="221"/>
        <end position="290"/>
    </location>
</feature>
<feature type="region of interest" description="Disordered" evidence="1">
    <location>
        <begin position="89"/>
        <end position="108"/>
    </location>
</feature>
<proteinExistence type="predicted"/>
<accession>A0A812TYK4</accession>
<sequence length="316" mass="33668">MDEVTDYVHSSNATCIRDAEGSFEERRRRLDQRLRKSKEISRADLVQRNIVQGLSVVRQGVHILEGLLRSRPTLEQLVTSNKLPPDYIDKMFPNDASGSEAPKAERKPAVSLNQLLAPPSGRQGAATANTPSAGSGPPGYLPPWQGGQVPVVDPAVLATMMVQAAMMKSPSPITGQMGAMPYSGTMPPFSGAMPAAGFPPGRPPGHPPGAAFPRGAFQLPSPVAPSSEGSRSEATSPIARPPTKVWHRNEPEQPPNSAGVDMIAPIRPPKPSIQAQRAASTQYPSVSRTEVPPFVTLLESFCNRMLGSDPISPPGR</sequence>
<comment type="caution">
    <text evidence="2">The sequence shown here is derived from an EMBL/GenBank/DDBJ whole genome shotgun (WGS) entry which is preliminary data.</text>
</comment>
<dbReference type="OrthoDB" id="437175at2759"/>
<keyword evidence="3" id="KW-1185">Reference proteome</keyword>
<dbReference type="AlphaFoldDB" id="A0A812TYK4"/>
<feature type="compositionally biased region" description="Polar residues" evidence="1">
    <location>
        <begin position="273"/>
        <end position="288"/>
    </location>
</feature>
<dbReference type="Proteomes" id="UP000649617">
    <property type="component" value="Unassembled WGS sequence"/>
</dbReference>
<organism evidence="2 3">
    <name type="scientific">Symbiodinium pilosum</name>
    <name type="common">Dinoflagellate</name>
    <dbReference type="NCBI Taxonomy" id="2952"/>
    <lineage>
        <taxon>Eukaryota</taxon>
        <taxon>Sar</taxon>
        <taxon>Alveolata</taxon>
        <taxon>Dinophyceae</taxon>
        <taxon>Suessiales</taxon>
        <taxon>Symbiodiniaceae</taxon>
        <taxon>Symbiodinium</taxon>
    </lineage>
</organism>
<gene>
    <name evidence="2" type="ORF">SPIL2461_LOCUS14407</name>
</gene>